<dbReference type="OrthoDB" id="5120392at2"/>
<sequence length="172" mass="18398">MGDDLHERRAAPPGGRVSKTRVPTLALTVFGFVLFTVVMAAVQAVMMIRHLPDSQASIGWLIPLIMIPTVITGIVSGLTAALGAFVERFTAPSYFDASKVDRSMAIGAGIGGSLGSILLLIYLSFVYQAGAGLWILVLGHVAIFGAYAGFTALVTRRGADRYRRDQAERTDR</sequence>
<dbReference type="Proteomes" id="UP000316125">
    <property type="component" value="Chromosome"/>
</dbReference>
<dbReference type="RefSeq" id="WP_140035803.1">
    <property type="nucleotide sequence ID" value="NZ_CP041040.1"/>
</dbReference>
<feature type="transmembrane region" description="Helical" evidence="1">
    <location>
        <begin position="131"/>
        <end position="154"/>
    </location>
</feature>
<reference evidence="2 3" key="1">
    <citation type="submission" date="2019-06" db="EMBL/GenBank/DDBJ databases">
        <title>Complete genome of Microbacterium foliorum M2.</title>
        <authorList>
            <person name="Cao G."/>
        </authorList>
    </citation>
    <scope>NUCLEOTIDE SEQUENCE [LARGE SCALE GENOMIC DNA]</scope>
    <source>
        <strain evidence="2 3">M2</strain>
    </source>
</reference>
<name>A0A4Y5YL72_9MICO</name>
<dbReference type="AlphaFoldDB" id="A0A4Y5YL72"/>
<keyword evidence="1" id="KW-1133">Transmembrane helix</keyword>
<protein>
    <submittedName>
        <fullName evidence="2">Uncharacterized protein</fullName>
    </submittedName>
</protein>
<evidence type="ECO:0000313" key="2">
    <source>
        <dbReference type="EMBL" id="QDE33507.1"/>
    </source>
</evidence>
<feature type="transmembrane region" description="Helical" evidence="1">
    <location>
        <begin position="25"/>
        <end position="48"/>
    </location>
</feature>
<keyword evidence="1" id="KW-0812">Transmembrane</keyword>
<dbReference type="EMBL" id="CP041040">
    <property type="protein sequence ID" value="QDE33507.1"/>
    <property type="molecule type" value="Genomic_DNA"/>
</dbReference>
<feature type="transmembrane region" description="Helical" evidence="1">
    <location>
        <begin position="60"/>
        <end position="85"/>
    </location>
</feature>
<keyword evidence="1" id="KW-0472">Membrane</keyword>
<feature type="transmembrane region" description="Helical" evidence="1">
    <location>
        <begin position="105"/>
        <end position="125"/>
    </location>
</feature>
<accession>A0A4Y5YL72</accession>
<proteinExistence type="predicted"/>
<organism evidence="2 3">
    <name type="scientific">Microbacterium foliorum</name>
    <dbReference type="NCBI Taxonomy" id="104336"/>
    <lineage>
        <taxon>Bacteria</taxon>
        <taxon>Bacillati</taxon>
        <taxon>Actinomycetota</taxon>
        <taxon>Actinomycetes</taxon>
        <taxon>Micrococcales</taxon>
        <taxon>Microbacteriaceae</taxon>
        <taxon>Microbacterium</taxon>
    </lineage>
</organism>
<evidence type="ECO:0000256" key="1">
    <source>
        <dbReference type="SAM" id="Phobius"/>
    </source>
</evidence>
<evidence type="ECO:0000313" key="3">
    <source>
        <dbReference type="Proteomes" id="UP000316125"/>
    </source>
</evidence>
<gene>
    <name evidence="2" type="ORF">FIV50_01020</name>
</gene>